<dbReference type="Proteomes" id="UP000467840">
    <property type="component" value="Chromosome 11"/>
</dbReference>
<protein>
    <submittedName>
        <fullName evidence="1">Uncharacterized protein</fullName>
    </submittedName>
</protein>
<dbReference type="AlphaFoldDB" id="A0A6A6N885"/>
<gene>
    <name evidence="1" type="ORF">GH714_013132</name>
</gene>
<evidence type="ECO:0000313" key="1">
    <source>
        <dbReference type="EMBL" id="KAF2322381.1"/>
    </source>
</evidence>
<accession>A0A6A6N885</accession>
<dbReference type="EMBL" id="JAAGAX010000002">
    <property type="protein sequence ID" value="KAF2322381.1"/>
    <property type="molecule type" value="Genomic_DNA"/>
</dbReference>
<proteinExistence type="predicted"/>
<evidence type="ECO:0000313" key="2">
    <source>
        <dbReference type="Proteomes" id="UP000467840"/>
    </source>
</evidence>
<name>A0A6A6N885_HEVBR</name>
<reference evidence="1 2" key="1">
    <citation type="journal article" date="2020" name="Mol. Plant">
        <title>The Chromosome-Based Rubber Tree Genome Provides New Insights into Spurge Genome Evolution and Rubber Biosynthesis.</title>
        <authorList>
            <person name="Liu J."/>
            <person name="Shi C."/>
            <person name="Shi C.C."/>
            <person name="Li W."/>
            <person name="Zhang Q.J."/>
            <person name="Zhang Y."/>
            <person name="Li K."/>
            <person name="Lu H.F."/>
            <person name="Shi C."/>
            <person name="Zhu S.T."/>
            <person name="Xiao Z.Y."/>
            <person name="Nan H."/>
            <person name="Yue Y."/>
            <person name="Zhu X.G."/>
            <person name="Wu Y."/>
            <person name="Hong X.N."/>
            <person name="Fan G.Y."/>
            <person name="Tong Y."/>
            <person name="Zhang D."/>
            <person name="Mao C.L."/>
            <person name="Liu Y.L."/>
            <person name="Hao S.J."/>
            <person name="Liu W.Q."/>
            <person name="Lv M.Q."/>
            <person name="Zhang H.B."/>
            <person name="Liu Y."/>
            <person name="Hu-Tang G.R."/>
            <person name="Wang J.P."/>
            <person name="Wang J.H."/>
            <person name="Sun Y.H."/>
            <person name="Ni S.B."/>
            <person name="Chen W.B."/>
            <person name="Zhang X.C."/>
            <person name="Jiao Y.N."/>
            <person name="Eichler E.E."/>
            <person name="Li G.H."/>
            <person name="Liu X."/>
            <person name="Gao L.Z."/>
        </authorList>
    </citation>
    <scope>NUCLEOTIDE SEQUENCE [LARGE SCALE GENOMIC DNA]</scope>
    <source>
        <strain evidence="2">cv. GT1</strain>
        <tissue evidence="1">Leaf</tissue>
    </source>
</reference>
<comment type="caution">
    <text evidence="1">The sequence shown here is derived from an EMBL/GenBank/DDBJ whole genome shotgun (WGS) entry which is preliminary data.</text>
</comment>
<keyword evidence="2" id="KW-1185">Reference proteome</keyword>
<sequence length="157" mass="17382">MQGFEDVRWEITLGSTSNPDETTEEVFERIADGYELPKIPSGISKDGKIRSPVKLVLQSVLSLAKMFFAIDSPAHVSSHMVQKMSYYIQLSYRAGQQLQQYTIGIEKILACEGIEDVVFLQPQTISSKLVIGAGMRTLSSVNSGRKAMVLNCYILSS</sequence>
<organism evidence="1 2">
    <name type="scientific">Hevea brasiliensis</name>
    <name type="common">Para rubber tree</name>
    <name type="synonym">Siphonia brasiliensis</name>
    <dbReference type="NCBI Taxonomy" id="3981"/>
    <lineage>
        <taxon>Eukaryota</taxon>
        <taxon>Viridiplantae</taxon>
        <taxon>Streptophyta</taxon>
        <taxon>Embryophyta</taxon>
        <taxon>Tracheophyta</taxon>
        <taxon>Spermatophyta</taxon>
        <taxon>Magnoliopsida</taxon>
        <taxon>eudicotyledons</taxon>
        <taxon>Gunneridae</taxon>
        <taxon>Pentapetalae</taxon>
        <taxon>rosids</taxon>
        <taxon>fabids</taxon>
        <taxon>Malpighiales</taxon>
        <taxon>Euphorbiaceae</taxon>
        <taxon>Crotonoideae</taxon>
        <taxon>Micrandreae</taxon>
        <taxon>Hevea</taxon>
    </lineage>
</organism>